<reference evidence="2" key="2">
    <citation type="journal article" date="2015" name="Fish Shellfish Immunol.">
        <title>Early steps in the European eel (Anguilla anguilla)-Vibrio vulnificus interaction in the gills: Role of the RtxA13 toxin.</title>
        <authorList>
            <person name="Callol A."/>
            <person name="Pajuelo D."/>
            <person name="Ebbesson L."/>
            <person name="Teles M."/>
            <person name="MacKenzie S."/>
            <person name="Amaro C."/>
        </authorList>
    </citation>
    <scope>NUCLEOTIDE SEQUENCE</scope>
</reference>
<proteinExistence type="predicted"/>
<dbReference type="AlphaFoldDB" id="A0A0E9WXK2"/>
<feature type="transmembrane region" description="Helical" evidence="1">
    <location>
        <begin position="57"/>
        <end position="76"/>
    </location>
</feature>
<accession>A0A0E9WXK2</accession>
<reference evidence="2" key="1">
    <citation type="submission" date="2014-11" db="EMBL/GenBank/DDBJ databases">
        <authorList>
            <person name="Amaro Gonzalez C."/>
        </authorList>
    </citation>
    <scope>NUCLEOTIDE SEQUENCE</scope>
</reference>
<dbReference type="EMBL" id="GBXM01013468">
    <property type="protein sequence ID" value="JAH95109.1"/>
    <property type="molecule type" value="Transcribed_RNA"/>
</dbReference>
<keyword evidence="1" id="KW-1133">Transmembrane helix</keyword>
<keyword evidence="1" id="KW-0812">Transmembrane</keyword>
<protein>
    <submittedName>
        <fullName evidence="2">Uncharacterized protein</fullName>
    </submittedName>
</protein>
<evidence type="ECO:0000256" key="1">
    <source>
        <dbReference type="SAM" id="Phobius"/>
    </source>
</evidence>
<keyword evidence="1" id="KW-0472">Membrane</keyword>
<organism evidence="2">
    <name type="scientific">Anguilla anguilla</name>
    <name type="common">European freshwater eel</name>
    <name type="synonym">Muraena anguilla</name>
    <dbReference type="NCBI Taxonomy" id="7936"/>
    <lineage>
        <taxon>Eukaryota</taxon>
        <taxon>Metazoa</taxon>
        <taxon>Chordata</taxon>
        <taxon>Craniata</taxon>
        <taxon>Vertebrata</taxon>
        <taxon>Euteleostomi</taxon>
        <taxon>Actinopterygii</taxon>
        <taxon>Neopterygii</taxon>
        <taxon>Teleostei</taxon>
        <taxon>Anguilliformes</taxon>
        <taxon>Anguillidae</taxon>
        <taxon>Anguilla</taxon>
    </lineage>
</organism>
<name>A0A0E9WXK2_ANGAN</name>
<evidence type="ECO:0000313" key="2">
    <source>
        <dbReference type="EMBL" id="JAH95109.1"/>
    </source>
</evidence>
<sequence>MYKTGFPMNDKSSSIQISLKAQELEMTSSIHNSGILFSKLETDFICVCSMNVIACNLYVNMSSLPLIFVCSWVFFLRHQQQPPQSGSDLLSVQSQPVSH</sequence>